<dbReference type="InterPro" id="IPR013971">
    <property type="entry name" value="HalX_domain"/>
</dbReference>
<dbReference type="Pfam" id="PF00072">
    <property type="entry name" value="Response_reg"/>
    <property type="match status" value="1"/>
</dbReference>
<evidence type="ECO:0000313" key="7">
    <source>
        <dbReference type="Proteomes" id="UP000270581"/>
    </source>
</evidence>
<feature type="domain" description="Response regulatory" evidence="5">
    <location>
        <begin position="22"/>
        <end position="129"/>
    </location>
</feature>
<organism evidence="6 7">
    <name type="scientific">Halosegnis longus</name>
    <dbReference type="NCBI Taxonomy" id="2216012"/>
    <lineage>
        <taxon>Archaea</taxon>
        <taxon>Methanobacteriati</taxon>
        <taxon>Methanobacteriota</taxon>
        <taxon>Stenosarchaea group</taxon>
        <taxon>Halobacteria</taxon>
        <taxon>Halobacteriales</taxon>
        <taxon>Natronomonadaceae</taxon>
        <taxon>Halosegnis</taxon>
    </lineage>
</organism>
<reference evidence="6 7" key="1">
    <citation type="submission" date="2018-11" db="EMBL/GenBank/DDBJ databases">
        <title>Genome sequences of Natronomonas sp. CBA1133.</title>
        <authorList>
            <person name="Roh S.W."/>
            <person name="Cha I.-T."/>
        </authorList>
    </citation>
    <scope>NUCLEOTIDE SEQUENCE [LARGE SCALE GENOMIC DNA]</scope>
    <source>
        <strain evidence="6 7">CBA1133</strain>
    </source>
</reference>
<evidence type="ECO:0000313" key="6">
    <source>
        <dbReference type="EMBL" id="RNJ25493.1"/>
    </source>
</evidence>
<gene>
    <name evidence="6" type="ORF">Nmn1133_01480</name>
</gene>
<feature type="coiled-coil region" evidence="3">
    <location>
        <begin position="141"/>
        <end position="185"/>
    </location>
</feature>
<keyword evidence="1 2" id="KW-0597">Phosphoprotein</keyword>
<dbReference type="EMBL" id="RJJC01000001">
    <property type="protein sequence ID" value="RNJ25493.1"/>
    <property type="molecule type" value="Genomic_DNA"/>
</dbReference>
<dbReference type="Gene3D" id="3.40.50.2300">
    <property type="match status" value="1"/>
</dbReference>
<dbReference type="SUPFAM" id="SSF52172">
    <property type="entry name" value="CheY-like"/>
    <property type="match status" value="1"/>
</dbReference>
<dbReference type="PROSITE" id="PS50110">
    <property type="entry name" value="RESPONSE_REGULATORY"/>
    <property type="match status" value="1"/>
</dbReference>
<evidence type="ECO:0000256" key="4">
    <source>
        <dbReference type="SAM" id="MobiDB-lite"/>
    </source>
</evidence>
<accession>A0AAJ4UV01</accession>
<dbReference type="InterPro" id="IPR001789">
    <property type="entry name" value="Sig_transdc_resp-reg_receiver"/>
</dbReference>
<evidence type="ECO:0000256" key="1">
    <source>
        <dbReference type="ARBA" id="ARBA00022553"/>
    </source>
</evidence>
<proteinExistence type="predicted"/>
<dbReference type="AlphaFoldDB" id="A0AAJ4UV01"/>
<dbReference type="PANTHER" id="PTHR44591:SF19">
    <property type="entry name" value="TWO-COMPONENT RESPONSE REGULATOR-RELATED"/>
    <property type="match status" value="1"/>
</dbReference>
<evidence type="ECO:0000259" key="5">
    <source>
        <dbReference type="PROSITE" id="PS50110"/>
    </source>
</evidence>
<dbReference type="GO" id="GO:0000160">
    <property type="term" value="P:phosphorelay signal transduction system"/>
    <property type="evidence" value="ECO:0007669"/>
    <property type="project" value="InterPro"/>
</dbReference>
<protein>
    <submittedName>
        <fullName evidence="6">Response regulator</fullName>
    </submittedName>
</protein>
<feature type="modified residue" description="4-aspartylphosphate" evidence="2">
    <location>
        <position position="67"/>
    </location>
</feature>
<dbReference type="SMART" id="SM00448">
    <property type="entry name" value="REC"/>
    <property type="match status" value="1"/>
</dbReference>
<evidence type="ECO:0000256" key="2">
    <source>
        <dbReference type="PROSITE-ProRule" id="PRU00169"/>
    </source>
</evidence>
<keyword evidence="3" id="KW-0175">Coiled coil</keyword>
<dbReference type="InterPro" id="IPR011006">
    <property type="entry name" value="CheY-like_superfamily"/>
</dbReference>
<feature type="compositionally biased region" description="Basic and acidic residues" evidence="4">
    <location>
        <begin position="1"/>
        <end position="10"/>
    </location>
</feature>
<dbReference type="RefSeq" id="WP_075937747.1">
    <property type="nucleotide sequence ID" value="NZ_BDJH01000002.1"/>
</dbReference>
<keyword evidence="7" id="KW-1185">Reference proteome</keyword>
<comment type="caution">
    <text evidence="6">The sequence shown here is derived from an EMBL/GenBank/DDBJ whole genome shotgun (WGS) entry which is preliminary data.</text>
</comment>
<name>A0AAJ4UV01_9EURY</name>
<evidence type="ECO:0000256" key="3">
    <source>
        <dbReference type="SAM" id="Coils"/>
    </source>
</evidence>
<dbReference type="Proteomes" id="UP000270581">
    <property type="component" value="Unassembled WGS sequence"/>
</dbReference>
<feature type="region of interest" description="Disordered" evidence="4">
    <location>
        <begin position="1"/>
        <end position="20"/>
    </location>
</feature>
<sequence>MTATSDRVEADDADEEHQAEPVVLAVDDEPRVTQAFALWLDGYDVRTAQSGEEALEMLDGVDVVLLDRQMPGMDGGEVLEAIRERGYDCRVAMVTGVSPELDVADMAFDDYLEKPVDPEELAETVEKLLARADYDERITELLSVTRKIELLRSEYSEAELNDEEFESLLAERERLKEETDEMLSNLGPEEFAQIMSDL</sequence>
<dbReference type="InterPro" id="IPR050595">
    <property type="entry name" value="Bact_response_regulator"/>
</dbReference>
<dbReference type="Pfam" id="PF08663">
    <property type="entry name" value="HalX"/>
    <property type="match status" value="1"/>
</dbReference>
<dbReference type="PANTHER" id="PTHR44591">
    <property type="entry name" value="STRESS RESPONSE REGULATOR PROTEIN 1"/>
    <property type="match status" value="1"/>
</dbReference>